<dbReference type="RefSeq" id="WP_073515088.1">
    <property type="nucleotide sequence ID" value="NZ_MPOM01000003.1"/>
</dbReference>
<dbReference type="InterPro" id="IPR050624">
    <property type="entry name" value="HTH-type_Tx_Regulator"/>
</dbReference>
<dbReference type="PRINTS" id="PR00455">
    <property type="entry name" value="HTHTETR"/>
</dbReference>
<proteinExistence type="predicted"/>
<dbReference type="Gene3D" id="1.10.357.10">
    <property type="entry name" value="Tetracycline Repressor, domain 2"/>
    <property type="match status" value="1"/>
</dbReference>
<dbReference type="PANTHER" id="PTHR43479:SF21">
    <property type="entry name" value="TRANSCRIPTIONAL REGULATOR, TETR FAMILY"/>
    <property type="match status" value="1"/>
</dbReference>
<keyword evidence="1" id="KW-0678">Repressor</keyword>
<accession>A0A1C4CKS8</accession>
<dbReference type="SUPFAM" id="SSF46689">
    <property type="entry name" value="Homeodomain-like"/>
    <property type="match status" value="1"/>
</dbReference>
<dbReference type="Proteomes" id="UP000186535">
    <property type="component" value="Unassembled WGS sequence"/>
</dbReference>
<evidence type="ECO:0000259" key="4">
    <source>
        <dbReference type="PROSITE" id="PS50977"/>
    </source>
</evidence>
<dbReference type="InterPro" id="IPR009057">
    <property type="entry name" value="Homeodomain-like_sf"/>
</dbReference>
<dbReference type="PROSITE" id="PS50977">
    <property type="entry name" value="HTH_TETR_2"/>
    <property type="match status" value="1"/>
</dbReference>
<evidence type="ECO:0000256" key="2">
    <source>
        <dbReference type="ARBA" id="ARBA00023125"/>
    </source>
</evidence>
<evidence type="ECO:0000313" key="5">
    <source>
        <dbReference type="EMBL" id="OKA40412.1"/>
    </source>
</evidence>
<dbReference type="PANTHER" id="PTHR43479">
    <property type="entry name" value="ACREF/ENVCD OPERON REPRESSOR-RELATED"/>
    <property type="match status" value="1"/>
</dbReference>
<protein>
    <submittedName>
        <fullName evidence="5">TetR family transcriptional regulator</fullName>
    </submittedName>
</protein>
<name>A0A1C4CKS8_BACCE</name>
<feature type="domain" description="HTH tetR-type" evidence="4">
    <location>
        <begin position="9"/>
        <end position="69"/>
    </location>
</feature>
<feature type="DNA-binding region" description="H-T-H motif" evidence="3">
    <location>
        <begin position="32"/>
        <end position="51"/>
    </location>
</feature>
<dbReference type="GO" id="GO:0003677">
    <property type="term" value="F:DNA binding"/>
    <property type="evidence" value="ECO:0007669"/>
    <property type="project" value="UniProtKB-UniRule"/>
</dbReference>
<evidence type="ECO:0000256" key="3">
    <source>
        <dbReference type="PROSITE-ProRule" id="PRU00335"/>
    </source>
</evidence>
<dbReference type="AlphaFoldDB" id="A0A1C4CKS8"/>
<dbReference type="Pfam" id="PF00440">
    <property type="entry name" value="TetR_N"/>
    <property type="match status" value="1"/>
</dbReference>
<reference evidence="5 6" key="1">
    <citation type="submission" date="2016-11" db="EMBL/GenBank/DDBJ databases">
        <title>Identification of Bacillus cereus isolated from egg-white.</title>
        <authorList>
            <person name="Soni A."/>
            <person name="Oey I."/>
            <person name="Silcock P."/>
            <person name="Bremer P."/>
        </authorList>
    </citation>
    <scope>NUCLEOTIDE SEQUENCE [LARGE SCALE GENOMIC DNA]</scope>
    <source>
        <strain evidence="5 6">NZAS03</strain>
    </source>
</reference>
<evidence type="ECO:0000256" key="1">
    <source>
        <dbReference type="ARBA" id="ARBA00022491"/>
    </source>
</evidence>
<organism evidence="5 6">
    <name type="scientific">Bacillus cereus</name>
    <dbReference type="NCBI Taxonomy" id="1396"/>
    <lineage>
        <taxon>Bacteria</taxon>
        <taxon>Bacillati</taxon>
        <taxon>Bacillota</taxon>
        <taxon>Bacilli</taxon>
        <taxon>Bacillales</taxon>
        <taxon>Bacillaceae</taxon>
        <taxon>Bacillus</taxon>
        <taxon>Bacillus cereus group</taxon>
    </lineage>
</organism>
<dbReference type="InterPro" id="IPR001647">
    <property type="entry name" value="HTH_TetR"/>
</dbReference>
<keyword evidence="2 3" id="KW-0238">DNA-binding</keyword>
<evidence type="ECO:0000313" key="6">
    <source>
        <dbReference type="Proteomes" id="UP000186535"/>
    </source>
</evidence>
<dbReference type="EMBL" id="MPON01000001">
    <property type="protein sequence ID" value="OKA40412.1"/>
    <property type="molecule type" value="Genomic_DNA"/>
</dbReference>
<comment type="caution">
    <text evidence="5">The sequence shown here is derived from an EMBL/GenBank/DDBJ whole genome shotgun (WGS) entry which is preliminary data.</text>
</comment>
<sequence>MNKYEIRTQKKKTAIINASLELFSNRGFIAVSIKDIAALANVSQVSIYNYFGNKEALVTECVSIVMKDTLQMAQDLLSIEMNFKEKLLKALSLCSNQINHSLYEYFSQSALEDPSLQNLLLENINTIKKAIYRDYIELGKKENVIDHSISTSTILELIEAINTIGINIQSADIETKQKELHKLFLYGIIGKDK</sequence>
<gene>
    <name evidence="5" type="ORF">BJR07_00430</name>
</gene>